<dbReference type="OrthoDB" id="5975154at2759"/>
<comment type="subcellular location">
    <subcellularLocation>
        <location evidence="16">Postsynaptic cell membrane</location>
        <topology evidence="16">Multi-pass membrane protein</topology>
    </subcellularLocation>
</comment>
<evidence type="ECO:0000256" key="14">
    <source>
        <dbReference type="ARBA" id="ARBA00023286"/>
    </source>
</evidence>
<dbReference type="GO" id="GO:0022848">
    <property type="term" value="F:acetylcholine-gated monoatomic cation-selective channel activity"/>
    <property type="evidence" value="ECO:0007669"/>
    <property type="project" value="UniProtKB-ARBA"/>
</dbReference>
<feature type="transmembrane region" description="Helical" evidence="17">
    <location>
        <begin position="119"/>
        <end position="143"/>
    </location>
</feature>
<feature type="domain" description="Neurotransmitter-gated ion-channel transmembrane" evidence="18">
    <location>
        <begin position="2"/>
        <end position="135"/>
    </location>
</feature>
<dbReference type="AlphaFoldDB" id="A0A0B1SIF8"/>
<keyword evidence="8" id="KW-0406">Ion transport</keyword>
<name>A0A0B1SIF8_OESDE</name>
<keyword evidence="3" id="KW-1003">Cell membrane</keyword>
<dbReference type="Pfam" id="PF02932">
    <property type="entry name" value="Neur_chan_memb"/>
    <property type="match status" value="1"/>
</dbReference>
<evidence type="ECO:0000256" key="15">
    <source>
        <dbReference type="ARBA" id="ARBA00023303"/>
    </source>
</evidence>
<keyword evidence="9 17" id="KW-0472">Membrane</keyword>
<evidence type="ECO:0000256" key="12">
    <source>
        <dbReference type="ARBA" id="ARBA00023180"/>
    </source>
</evidence>
<evidence type="ECO:0000256" key="7">
    <source>
        <dbReference type="ARBA" id="ARBA00023018"/>
    </source>
</evidence>
<comment type="similarity">
    <text evidence="1">Belongs to the ligand-gated ion channel (TC 1.A.9) family. Acetylcholine receptor (TC 1.A.9.1) subfamily.</text>
</comment>
<proteinExistence type="inferred from homology"/>
<keyword evidence="4 17" id="KW-0812">Transmembrane</keyword>
<sequence>MTHRMPAWVRTVFLEWMPPLMCMQRPKSASSKLTAGEKQRGVARLPGLGKFTFKPATHHPFCPSADERDPATAMYYPLSSDALKAIDAIEYITDHLRQDEELKMYRDDWKYVAMIIDRLLLYVFFGITLGGTCGILFSAPHIFQGLDQRKVLRRLIELYKSGGNQS</sequence>
<keyword evidence="20" id="KW-1185">Reference proteome</keyword>
<evidence type="ECO:0000256" key="16">
    <source>
        <dbReference type="ARBA" id="ARBA00034104"/>
    </source>
</evidence>
<dbReference type="InterPro" id="IPR006029">
    <property type="entry name" value="Neurotrans-gated_channel_TM"/>
</dbReference>
<reference evidence="19 20" key="1">
    <citation type="submission" date="2014-03" db="EMBL/GenBank/DDBJ databases">
        <title>Draft genome of the hookworm Oesophagostomum dentatum.</title>
        <authorList>
            <person name="Mitreva M."/>
        </authorList>
    </citation>
    <scope>NUCLEOTIDE SEQUENCE [LARGE SCALE GENOMIC DNA]</scope>
    <source>
        <strain evidence="19 20">OD-Hann</strain>
    </source>
</reference>
<evidence type="ECO:0000256" key="3">
    <source>
        <dbReference type="ARBA" id="ARBA00022475"/>
    </source>
</evidence>
<evidence type="ECO:0000256" key="10">
    <source>
        <dbReference type="ARBA" id="ARBA00023157"/>
    </source>
</evidence>
<organism evidence="19 20">
    <name type="scientific">Oesophagostomum dentatum</name>
    <name type="common">Nodular worm</name>
    <dbReference type="NCBI Taxonomy" id="61180"/>
    <lineage>
        <taxon>Eukaryota</taxon>
        <taxon>Metazoa</taxon>
        <taxon>Ecdysozoa</taxon>
        <taxon>Nematoda</taxon>
        <taxon>Chromadorea</taxon>
        <taxon>Rhabditida</taxon>
        <taxon>Rhabditina</taxon>
        <taxon>Rhabditomorpha</taxon>
        <taxon>Strongyloidea</taxon>
        <taxon>Strongylidae</taxon>
        <taxon>Oesophagostomum</taxon>
    </lineage>
</organism>
<evidence type="ECO:0000259" key="18">
    <source>
        <dbReference type="Pfam" id="PF02932"/>
    </source>
</evidence>
<gene>
    <name evidence="19" type="ORF">OESDEN_16653</name>
</gene>
<evidence type="ECO:0000313" key="20">
    <source>
        <dbReference type="Proteomes" id="UP000053660"/>
    </source>
</evidence>
<keyword evidence="2" id="KW-0813">Transport</keyword>
<keyword evidence="13" id="KW-0628">Postsynaptic cell membrane</keyword>
<keyword evidence="7" id="KW-0770">Synapse</keyword>
<dbReference type="FunFam" id="1.20.58.390:FF:000035">
    <property type="entry name" value="Acetylcholine receptor subunit beta-like 1"/>
    <property type="match status" value="1"/>
</dbReference>
<dbReference type="Gene3D" id="1.20.58.390">
    <property type="entry name" value="Neurotransmitter-gated ion-channel transmembrane domain"/>
    <property type="match status" value="1"/>
</dbReference>
<keyword evidence="6 17" id="KW-1133">Transmembrane helix</keyword>
<evidence type="ECO:0000256" key="4">
    <source>
        <dbReference type="ARBA" id="ARBA00022692"/>
    </source>
</evidence>
<dbReference type="SUPFAM" id="SSF90112">
    <property type="entry name" value="Neurotransmitter-gated ion-channel transmembrane pore"/>
    <property type="match status" value="1"/>
</dbReference>
<accession>A0A0B1SIF8</accession>
<dbReference type="InterPro" id="IPR038050">
    <property type="entry name" value="Neuro_actylchol_rec"/>
</dbReference>
<keyword evidence="15" id="KW-0407">Ion channel</keyword>
<evidence type="ECO:0000256" key="8">
    <source>
        <dbReference type="ARBA" id="ARBA00023065"/>
    </source>
</evidence>
<evidence type="ECO:0000256" key="5">
    <source>
        <dbReference type="ARBA" id="ARBA00022729"/>
    </source>
</evidence>
<evidence type="ECO:0000256" key="9">
    <source>
        <dbReference type="ARBA" id="ARBA00023136"/>
    </source>
</evidence>
<keyword evidence="12" id="KW-0325">Glycoprotein</keyword>
<protein>
    <submittedName>
        <fullName evidence="19">Neurotransmitter-gated ion-channel transmembrane region</fullName>
    </submittedName>
</protein>
<evidence type="ECO:0000256" key="6">
    <source>
        <dbReference type="ARBA" id="ARBA00022989"/>
    </source>
</evidence>
<dbReference type="InterPro" id="IPR036719">
    <property type="entry name" value="Neuro-gated_channel_TM_sf"/>
</dbReference>
<keyword evidence="5" id="KW-0732">Signal</keyword>
<dbReference type="EMBL" id="KN572443">
    <property type="protein sequence ID" value="KHJ83646.1"/>
    <property type="molecule type" value="Genomic_DNA"/>
</dbReference>
<keyword evidence="14" id="KW-1071">Ligand-gated ion channel</keyword>
<dbReference type="Proteomes" id="UP000053660">
    <property type="component" value="Unassembled WGS sequence"/>
</dbReference>
<evidence type="ECO:0000256" key="17">
    <source>
        <dbReference type="SAM" id="Phobius"/>
    </source>
</evidence>
<keyword evidence="10" id="KW-1015">Disulfide bond</keyword>
<evidence type="ECO:0000256" key="2">
    <source>
        <dbReference type="ARBA" id="ARBA00022448"/>
    </source>
</evidence>
<evidence type="ECO:0000256" key="13">
    <source>
        <dbReference type="ARBA" id="ARBA00023257"/>
    </source>
</evidence>
<keyword evidence="11" id="KW-0675">Receptor</keyword>
<evidence type="ECO:0000256" key="1">
    <source>
        <dbReference type="ARBA" id="ARBA00009237"/>
    </source>
</evidence>
<dbReference type="GO" id="GO:0045211">
    <property type="term" value="C:postsynaptic membrane"/>
    <property type="evidence" value="ECO:0007669"/>
    <property type="project" value="UniProtKB-SubCell"/>
</dbReference>
<evidence type="ECO:0000256" key="11">
    <source>
        <dbReference type="ARBA" id="ARBA00023170"/>
    </source>
</evidence>
<evidence type="ECO:0000313" key="19">
    <source>
        <dbReference type="EMBL" id="KHJ83646.1"/>
    </source>
</evidence>